<protein>
    <submittedName>
        <fullName evidence="2">Glutaredoxin-like protein</fullName>
    </submittedName>
</protein>
<dbReference type="NCBIfam" id="TIGR02200">
    <property type="entry name" value="GlrX_actino"/>
    <property type="match status" value="1"/>
</dbReference>
<dbReference type="InterPro" id="IPR036249">
    <property type="entry name" value="Thioredoxin-like_sf"/>
</dbReference>
<dbReference type="InterPro" id="IPR002109">
    <property type="entry name" value="Glutaredoxin"/>
</dbReference>
<dbReference type="PROSITE" id="PS51354">
    <property type="entry name" value="GLUTAREDOXIN_2"/>
    <property type="match status" value="1"/>
</dbReference>
<dbReference type="PROSITE" id="PS00194">
    <property type="entry name" value="THIOREDOXIN_1"/>
    <property type="match status" value="1"/>
</dbReference>
<dbReference type="GO" id="GO:0045454">
    <property type="term" value="P:cell redox homeostasis"/>
    <property type="evidence" value="ECO:0007669"/>
    <property type="project" value="TreeGrafter"/>
</dbReference>
<dbReference type="GO" id="GO:0009055">
    <property type="term" value="F:electron transfer activity"/>
    <property type="evidence" value="ECO:0007669"/>
    <property type="project" value="TreeGrafter"/>
</dbReference>
<evidence type="ECO:0000313" key="2">
    <source>
        <dbReference type="EMBL" id="EKU95573.1"/>
    </source>
</evidence>
<proteinExistence type="predicted"/>
<dbReference type="PANTHER" id="PTHR34386">
    <property type="entry name" value="GLUTAREDOXIN"/>
    <property type="match status" value="1"/>
</dbReference>
<dbReference type="InterPro" id="IPR017937">
    <property type="entry name" value="Thioredoxin_CS"/>
</dbReference>
<organism evidence="2 3">
    <name type="scientific">Actinobaculum massiliense ACS-171-V-Col2</name>
    <dbReference type="NCBI Taxonomy" id="883066"/>
    <lineage>
        <taxon>Bacteria</taxon>
        <taxon>Bacillati</taxon>
        <taxon>Actinomycetota</taxon>
        <taxon>Actinomycetes</taxon>
        <taxon>Actinomycetales</taxon>
        <taxon>Actinomycetaceae</taxon>
        <taxon>Actinobaculum</taxon>
    </lineage>
</organism>
<dbReference type="eggNOG" id="COG0695">
    <property type="taxonomic scope" value="Bacteria"/>
</dbReference>
<evidence type="ECO:0000259" key="1">
    <source>
        <dbReference type="Pfam" id="PF00462"/>
    </source>
</evidence>
<dbReference type="EMBL" id="AGWL01000002">
    <property type="protein sequence ID" value="EKU95573.1"/>
    <property type="molecule type" value="Genomic_DNA"/>
</dbReference>
<dbReference type="Gene3D" id="3.40.30.10">
    <property type="entry name" value="Glutaredoxin"/>
    <property type="match status" value="1"/>
</dbReference>
<feature type="domain" description="Glutaredoxin" evidence="1">
    <location>
        <begin position="4"/>
        <end position="57"/>
    </location>
</feature>
<dbReference type="Proteomes" id="UP000009888">
    <property type="component" value="Unassembled WGS sequence"/>
</dbReference>
<dbReference type="RefSeq" id="WP_007000578.1">
    <property type="nucleotide sequence ID" value="NZ_JH992955.1"/>
</dbReference>
<accession>K9EFY9</accession>
<dbReference type="InterPro" id="IPR011915">
    <property type="entry name" value="GlrX_actino"/>
</dbReference>
<sequence length="81" mass="8970">MAKVTMYTTPWCGYCKNLKNQMKRAQIEWDEVDIEQDSAAAKHVEEINGGDQIVPTLEFSDGAALTNPSLKAVQAKLAELD</sequence>
<dbReference type="CDD" id="cd02976">
    <property type="entry name" value="NrdH"/>
    <property type="match status" value="1"/>
</dbReference>
<name>K9EFY9_9ACTO</name>
<gene>
    <name evidence="2" type="ORF">HMPREF9233_00360</name>
</gene>
<dbReference type="PATRIC" id="fig|883066.3.peg.376"/>
<reference evidence="2 3" key="1">
    <citation type="submission" date="2012-09" db="EMBL/GenBank/DDBJ databases">
        <title>The Genome Sequence of Actinobaculum massiliae ACS-171-V-COL2.</title>
        <authorList>
            <consortium name="The Broad Institute Genome Sequencing Platform"/>
            <person name="Earl A."/>
            <person name="Ward D."/>
            <person name="Feldgarden M."/>
            <person name="Gevers D."/>
            <person name="Saerens B."/>
            <person name="Vaneechoutte M."/>
            <person name="Walker B."/>
            <person name="Young S.K."/>
            <person name="Zeng Q."/>
            <person name="Gargeya S."/>
            <person name="Fitzgerald M."/>
            <person name="Haas B."/>
            <person name="Abouelleil A."/>
            <person name="Alvarado L."/>
            <person name="Arachchi H.M."/>
            <person name="Berlin A."/>
            <person name="Chapman S.B."/>
            <person name="Goldberg J."/>
            <person name="Griggs A."/>
            <person name="Gujja S."/>
            <person name="Hansen M."/>
            <person name="Howarth C."/>
            <person name="Imamovic A."/>
            <person name="Larimer J."/>
            <person name="McCowen C."/>
            <person name="Montmayeur A."/>
            <person name="Murphy C."/>
            <person name="Neiman D."/>
            <person name="Pearson M."/>
            <person name="Priest M."/>
            <person name="Roberts A."/>
            <person name="Saif S."/>
            <person name="Shea T."/>
            <person name="Sisk P."/>
            <person name="Sykes S."/>
            <person name="Wortman J."/>
            <person name="Nusbaum C."/>
            <person name="Birren B."/>
        </authorList>
    </citation>
    <scope>NUCLEOTIDE SEQUENCE [LARGE SCALE GENOMIC DNA]</scope>
    <source>
        <strain evidence="3">ACS-171-V-Col2</strain>
    </source>
</reference>
<dbReference type="STRING" id="202789.GCA_001457435_01777"/>
<keyword evidence="3" id="KW-1185">Reference proteome</keyword>
<dbReference type="InterPro" id="IPR051548">
    <property type="entry name" value="Grx-like_ET"/>
</dbReference>
<dbReference type="HOGENOM" id="CLU_026126_11_1_11"/>
<evidence type="ECO:0000313" key="3">
    <source>
        <dbReference type="Proteomes" id="UP000009888"/>
    </source>
</evidence>
<dbReference type="Pfam" id="PF00462">
    <property type="entry name" value="Glutaredoxin"/>
    <property type="match status" value="1"/>
</dbReference>
<dbReference type="SUPFAM" id="SSF52833">
    <property type="entry name" value="Thioredoxin-like"/>
    <property type="match status" value="1"/>
</dbReference>
<comment type="caution">
    <text evidence="2">The sequence shown here is derived from an EMBL/GenBank/DDBJ whole genome shotgun (WGS) entry which is preliminary data.</text>
</comment>
<dbReference type="AlphaFoldDB" id="K9EFY9"/>
<dbReference type="PANTHER" id="PTHR34386:SF1">
    <property type="entry name" value="GLUTAREDOXIN-LIKE PROTEIN NRDH"/>
    <property type="match status" value="1"/>
</dbReference>